<dbReference type="PROSITE" id="PS51353">
    <property type="entry name" value="ARSC"/>
    <property type="match status" value="1"/>
</dbReference>
<evidence type="ECO:0000313" key="5">
    <source>
        <dbReference type="Proteomes" id="UP000318478"/>
    </source>
</evidence>
<dbReference type="Gene3D" id="3.40.30.10">
    <property type="entry name" value="Glutaredoxin"/>
    <property type="match status" value="1"/>
</dbReference>
<proteinExistence type="inferred from homology"/>
<dbReference type="InterPro" id="IPR006659">
    <property type="entry name" value="Arsenate_reductase"/>
</dbReference>
<dbReference type="OrthoDB" id="9794155at2"/>
<dbReference type="NCBIfam" id="TIGR00014">
    <property type="entry name" value="arsC"/>
    <property type="match status" value="1"/>
</dbReference>
<keyword evidence="2 4" id="KW-0560">Oxidoreductase</keyword>
<sequence>MATTIYHNPRCSKSRNALALLEERGVEFEVIKYLEDPPSTKELQRVVGLLGIKPAELVRRGEKVFKELGLAEQELTDKQWIAVLVEHPVLIERPIVVHDGRAAIGRPIDNIEAILTD</sequence>
<comment type="similarity">
    <text evidence="1 3">Belongs to the ArsC family.</text>
</comment>
<dbReference type="AlphaFoldDB" id="A0A5C5YRY8"/>
<reference evidence="4 5" key="1">
    <citation type="submission" date="2019-02" db="EMBL/GenBank/DDBJ databases">
        <title>Deep-cultivation of Planctomycetes and their phenomic and genomic characterization uncovers novel biology.</title>
        <authorList>
            <person name="Wiegand S."/>
            <person name="Jogler M."/>
            <person name="Boedeker C."/>
            <person name="Pinto D."/>
            <person name="Vollmers J."/>
            <person name="Rivas-Marin E."/>
            <person name="Kohn T."/>
            <person name="Peeters S.H."/>
            <person name="Heuer A."/>
            <person name="Rast P."/>
            <person name="Oberbeckmann S."/>
            <person name="Bunk B."/>
            <person name="Jeske O."/>
            <person name="Meyerdierks A."/>
            <person name="Storesund J.E."/>
            <person name="Kallscheuer N."/>
            <person name="Luecker S."/>
            <person name="Lage O.M."/>
            <person name="Pohl T."/>
            <person name="Merkel B.J."/>
            <person name="Hornburger P."/>
            <person name="Mueller R.-W."/>
            <person name="Bruemmer F."/>
            <person name="Labrenz M."/>
            <person name="Spormann A.M."/>
            <person name="Op Den Camp H."/>
            <person name="Overmann J."/>
            <person name="Amann R."/>
            <person name="Jetten M.S.M."/>
            <person name="Mascher T."/>
            <person name="Medema M.H."/>
            <person name="Devos D.P."/>
            <person name="Kaster A.-K."/>
            <person name="Ovreas L."/>
            <person name="Rohde M."/>
            <person name="Galperin M.Y."/>
            <person name="Jogler C."/>
        </authorList>
    </citation>
    <scope>NUCLEOTIDE SEQUENCE [LARGE SCALE GENOMIC DNA]</scope>
    <source>
        <strain evidence="4 5">Pla123a</strain>
    </source>
</reference>
<dbReference type="RefSeq" id="WP_146585401.1">
    <property type="nucleotide sequence ID" value="NZ_SJPO01000003.1"/>
</dbReference>
<dbReference type="PANTHER" id="PTHR30041">
    <property type="entry name" value="ARSENATE REDUCTASE"/>
    <property type="match status" value="1"/>
</dbReference>
<keyword evidence="5" id="KW-1185">Reference proteome</keyword>
<evidence type="ECO:0000256" key="1">
    <source>
        <dbReference type="ARBA" id="ARBA00007198"/>
    </source>
</evidence>
<evidence type="ECO:0000256" key="2">
    <source>
        <dbReference type="ARBA" id="ARBA00023002"/>
    </source>
</evidence>
<dbReference type="CDD" id="cd03034">
    <property type="entry name" value="ArsC_ArsC"/>
    <property type="match status" value="1"/>
</dbReference>
<dbReference type="EMBL" id="SJPO01000003">
    <property type="protein sequence ID" value="TWT77675.1"/>
    <property type="molecule type" value="Genomic_DNA"/>
</dbReference>
<dbReference type="PANTHER" id="PTHR30041:SF4">
    <property type="entry name" value="ARSENATE REDUCTASE"/>
    <property type="match status" value="1"/>
</dbReference>
<organism evidence="4 5">
    <name type="scientific">Posidoniimonas polymericola</name>
    <dbReference type="NCBI Taxonomy" id="2528002"/>
    <lineage>
        <taxon>Bacteria</taxon>
        <taxon>Pseudomonadati</taxon>
        <taxon>Planctomycetota</taxon>
        <taxon>Planctomycetia</taxon>
        <taxon>Pirellulales</taxon>
        <taxon>Lacipirellulaceae</taxon>
        <taxon>Posidoniimonas</taxon>
    </lineage>
</organism>
<evidence type="ECO:0000313" key="4">
    <source>
        <dbReference type="EMBL" id="TWT77675.1"/>
    </source>
</evidence>
<dbReference type="EC" id="1.20.4.1" evidence="4"/>
<dbReference type="InterPro" id="IPR006660">
    <property type="entry name" value="Arsenate_reductase-like"/>
</dbReference>
<gene>
    <name evidence="4" type="primary">arsC_3</name>
    <name evidence="4" type="ORF">Pla123a_14710</name>
</gene>
<name>A0A5C5YRY8_9BACT</name>
<dbReference type="Proteomes" id="UP000318478">
    <property type="component" value="Unassembled WGS sequence"/>
</dbReference>
<evidence type="ECO:0000256" key="3">
    <source>
        <dbReference type="PROSITE-ProRule" id="PRU01282"/>
    </source>
</evidence>
<comment type="caution">
    <text evidence="4">The sequence shown here is derived from an EMBL/GenBank/DDBJ whole genome shotgun (WGS) entry which is preliminary data.</text>
</comment>
<accession>A0A5C5YRY8</accession>
<protein>
    <submittedName>
        <fullName evidence="4">Arsenate reductase</fullName>
        <ecNumber evidence="4">1.20.4.1</ecNumber>
    </submittedName>
</protein>
<dbReference type="InterPro" id="IPR036249">
    <property type="entry name" value="Thioredoxin-like_sf"/>
</dbReference>
<dbReference type="GO" id="GO:0008794">
    <property type="term" value="F:arsenate reductase (glutaredoxin) activity"/>
    <property type="evidence" value="ECO:0007669"/>
    <property type="project" value="UniProtKB-EC"/>
</dbReference>
<dbReference type="Pfam" id="PF03960">
    <property type="entry name" value="ArsC"/>
    <property type="match status" value="1"/>
</dbReference>
<dbReference type="SUPFAM" id="SSF52833">
    <property type="entry name" value="Thioredoxin-like"/>
    <property type="match status" value="1"/>
</dbReference>